<dbReference type="SUPFAM" id="SSF53474">
    <property type="entry name" value="alpha/beta-Hydrolases"/>
    <property type="match status" value="1"/>
</dbReference>
<protein>
    <submittedName>
        <fullName evidence="2">Pimeloyl-ACP methyl ester carboxylesterase</fullName>
    </submittedName>
</protein>
<organism evidence="2 3">
    <name type="scientific">Chitinivorax tropicus</name>
    <dbReference type="NCBI Taxonomy" id="714531"/>
    <lineage>
        <taxon>Bacteria</taxon>
        <taxon>Pseudomonadati</taxon>
        <taxon>Pseudomonadota</taxon>
        <taxon>Betaproteobacteria</taxon>
        <taxon>Chitinivorax</taxon>
    </lineage>
</organism>
<feature type="domain" description="AB hydrolase-1" evidence="1">
    <location>
        <begin position="40"/>
        <end position="283"/>
    </location>
</feature>
<accession>A0A840MHY9</accession>
<sequence length="303" mass="34682">MKSLPPESRLYQPRQLAVREFMHIRGKSHQFWHWGQPHAPLLVMLHGWMDSGISFQFLVDALQQDWHVVAPDWRGFGGSEWNQGSYWFPDYVADLDAMLLALSPAAPARLVGHSMGGIVACLYAGLRPSRVEKLVSIEGFGLPTTQPDQSIQRMRNWLDEQHQPPSFGDYTADVIIARLMRNNPRLPRDKAVFLAQHLAKQTGSDQWIYCADPSHKMVNPVLYRLEEAKAIWREVTAPTLWLASDSDWLPNWLKETPSEFKQRTDCFQTFHYQQITDCGHMLHQDQPAHVAAAIETFLMAAPT</sequence>
<evidence type="ECO:0000313" key="3">
    <source>
        <dbReference type="Proteomes" id="UP000575898"/>
    </source>
</evidence>
<keyword evidence="3" id="KW-1185">Reference proteome</keyword>
<dbReference type="EMBL" id="JACHHY010000011">
    <property type="protein sequence ID" value="MBB5018824.1"/>
    <property type="molecule type" value="Genomic_DNA"/>
</dbReference>
<dbReference type="RefSeq" id="WP_184038711.1">
    <property type="nucleotide sequence ID" value="NZ_JACHHY010000011.1"/>
</dbReference>
<dbReference type="PRINTS" id="PR00111">
    <property type="entry name" value="ABHYDROLASE"/>
</dbReference>
<dbReference type="PANTHER" id="PTHR43798">
    <property type="entry name" value="MONOACYLGLYCEROL LIPASE"/>
    <property type="match status" value="1"/>
</dbReference>
<reference evidence="2 3" key="1">
    <citation type="submission" date="2020-08" db="EMBL/GenBank/DDBJ databases">
        <title>Genomic Encyclopedia of Type Strains, Phase IV (KMG-IV): sequencing the most valuable type-strain genomes for metagenomic binning, comparative biology and taxonomic classification.</title>
        <authorList>
            <person name="Goeker M."/>
        </authorList>
    </citation>
    <scope>NUCLEOTIDE SEQUENCE [LARGE SCALE GENOMIC DNA]</scope>
    <source>
        <strain evidence="2 3">DSM 27165</strain>
    </source>
</reference>
<proteinExistence type="predicted"/>
<dbReference type="Gene3D" id="3.40.50.1820">
    <property type="entry name" value="alpha/beta hydrolase"/>
    <property type="match status" value="1"/>
</dbReference>
<dbReference type="GO" id="GO:0003824">
    <property type="term" value="F:catalytic activity"/>
    <property type="evidence" value="ECO:0007669"/>
    <property type="project" value="InterPro"/>
</dbReference>
<dbReference type="GO" id="GO:0016020">
    <property type="term" value="C:membrane"/>
    <property type="evidence" value="ECO:0007669"/>
    <property type="project" value="TreeGrafter"/>
</dbReference>
<dbReference type="InterPro" id="IPR000073">
    <property type="entry name" value="AB_hydrolase_1"/>
</dbReference>
<dbReference type="PANTHER" id="PTHR43798:SF33">
    <property type="entry name" value="HYDROLASE, PUTATIVE (AFU_ORTHOLOGUE AFUA_2G14860)-RELATED"/>
    <property type="match status" value="1"/>
</dbReference>
<dbReference type="AlphaFoldDB" id="A0A840MHY9"/>
<evidence type="ECO:0000259" key="1">
    <source>
        <dbReference type="Pfam" id="PF00561"/>
    </source>
</evidence>
<dbReference type="Pfam" id="PF00561">
    <property type="entry name" value="Abhydrolase_1"/>
    <property type="match status" value="1"/>
</dbReference>
<dbReference type="InterPro" id="IPR029058">
    <property type="entry name" value="AB_hydrolase_fold"/>
</dbReference>
<comment type="caution">
    <text evidence="2">The sequence shown here is derived from an EMBL/GenBank/DDBJ whole genome shotgun (WGS) entry which is preliminary data.</text>
</comment>
<dbReference type="InterPro" id="IPR050266">
    <property type="entry name" value="AB_hydrolase_sf"/>
</dbReference>
<dbReference type="PRINTS" id="PR00412">
    <property type="entry name" value="EPOXHYDRLASE"/>
</dbReference>
<name>A0A840MHY9_9PROT</name>
<dbReference type="Proteomes" id="UP000575898">
    <property type="component" value="Unassembled WGS sequence"/>
</dbReference>
<evidence type="ECO:0000313" key="2">
    <source>
        <dbReference type="EMBL" id="MBB5018824.1"/>
    </source>
</evidence>
<gene>
    <name evidence="2" type="ORF">HNQ59_002117</name>
</gene>
<dbReference type="InterPro" id="IPR000639">
    <property type="entry name" value="Epox_hydrolase-like"/>
</dbReference>